<keyword evidence="1" id="KW-0732">Signal</keyword>
<evidence type="ECO:0000259" key="2">
    <source>
        <dbReference type="Pfam" id="PF13349"/>
    </source>
</evidence>
<proteinExistence type="predicted"/>
<dbReference type="OrthoDB" id="5291085at2"/>
<dbReference type="Pfam" id="PF13349">
    <property type="entry name" value="DUF4097"/>
    <property type="match status" value="1"/>
</dbReference>
<name>A0A1Z3N4B0_BDEBC</name>
<protein>
    <recommendedName>
        <fullName evidence="2">DUF4097 domain-containing protein</fullName>
    </recommendedName>
</protein>
<feature type="domain" description="DUF4097" evidence="2">
    <location>
        <begin position="45"/>
        <end position="221"/>
    </location>
</feature>
<dbReference type="InterPro" id="IPR025164">
    <property type="entry name" value="Toastrack_DUF4097"/>
</dbReference>
<evidence type="ECO:0000313" key="3">
    <source>
        <dbReference type="EMBL" id="ASD62310.1"/>
    </source>
</evidence>
<accession>A0A1Z3N4B0</accession>
<gene>
    <name evidence="3" type="ORF">B9G79_01395</name>
</gene>
<organism evidence="3 4">
    <name type="scientific">Bdellovibrio bacteriovorus</name>
    <dbReference type="NCBI Taxonomy" id="959"/>
    <lineage>
        <taxon>Bacteria</taxon>
        <taxon>Pseudomonadati</taxon>
        <taxon>Bdellovibrionota</taxon>
        <taxon>Bdellovibrionia</taxon>
        <taxon>Bdellovibrionales</taxon>
        <taxon>Pseudobdellovibrionaceae</taxon>
        <taxon>Bdellovibrio</taxon>
    </lineage>
</organism>
<dbReference type="AlphaFoldDB" id="A0A1Z3N4B0"/>
<evidence type="ECO:0000256" key="1">
    <source>
        <dbReference type="SAM" id="SignalP"/>
    </source>
</evidence>
<dbReference type="Proteomes" id="UP000197003">
    <property type="component" value="Chromosome"/>
</dbReference>
<feature type="chain" id="PRO_5012238538" description="DUF4097 domain-containing protein" evidence="1">
    <location>
        <begin position="24"/>
        <end position="246"/>
    </location>
</feature>
<feature type="signal peptide" evidence="1">
    <location>
        <begin position="1"/>
        <end position="23"/>
    </location>
</feature>
<reference evidence="3 4" key="1">
    <citation type="submission" date="2017-04" db="EMBL/GenBank/DDBJ databases">
        <title>Whole genome sequence of Bdellovibrio bacteriovorus strain SSB218315.</title>
        <authorList>
            <person name="Oyedara O."/>
            <person name="Rodriguez-Perez M.A."/>
        </authorList>
    </citation>
    <scope>NUCLEOTIDE SEQUENCE [LARGE SCALE GENOMIC DNA]</scope>
    <source>
        <strain evidence="3 4">SSB218315</strain>
    </source>
</reference>
<evidence type="ECO:0000313" key="4">
    <source>
        <dbReference type="Proteomes" id="UP000197003"/>
    </source>
</evidence>
<dbReference type="EMBL" id="CP020946">
    <property type="protein sequence ID" value="ASD62310.1"/>
    <property type="molecule type" value="Genomic_DNA"/>
</dbReference>
<sequence>MFVGGLMKFAALLALFISPLALAAETEVKEFDAKTIHSFDIENLNGNIKIEGGHEEKIVITAEKTDFTKSCRLEIKQKGADLDVKVSRKGVFKKSDCTTHFTVLLPKVIELELKSGSGNIAITGTKGDIDFKIGNGQVTIDADVHELDGSAGNADINVKSLTGKTELKMGSGTVKAAYAALPATGEFEIKSGSGNVELTLPADAKIQTSFISVGGKMTNEVGDTPNAGFKVKLKSGAANLHIKKAL</sequence>